<feature type="domain" description="DUF2828" evidence="1">
    <location>
        <begin position="331"/>
        <end position="460"/>
    </location>
</feature>
<evidence type="ECO:0000259" key="1">
    <source>
        <dbReference type="Pfam" id="PF11443"/>
    </source>
</evidence>
<dbReference type="InterPro" id="IPR058580">
    <property type="entry name" value="DUF2828"/>
</dbReference>
<feature type="domain" description="DUF2828" evidence="1">
    <location>
        <begin position="92"/>
        <end position="284"/>
    </location>
</feature>
<name>A0AAD7AXX3_9AGAR</name>
<evidence type="ECO:0000313" key="3">
    <source>
        <dbReference type="EMBL" id="KAJ7603820.1"/>
    </source>
</evidence>
<dbReference type="PANTHER" id="PTHR31373:SF27">
    <property type="entry name" value="TROVE DOMAIN-CONTAINING PROTEIN"/>
    <property type="match status" value="1"/>
</dbReference>
<dbReference type="InterPro" id="IPR011205">
    <property type="entry name" value="UCP015417_vWA"/>
</dbReference>
<comment type="caution">
    <text evidence="3">The sequence shown here is derived from an EMBL/GenBank/DDBJ whole genome shotgun (WGS) entry which is preliminary data.</text>
</comment>
<proteinExistence type="predicted"/>
<dbReference type="Proteomes" id="UP001221142">
    <property type="component" value="Unassembled WGS sequence"/>
</dbReference>
<sequence>MVLPRPTLCRFALLPRLVWRPPERFHRSSAHVSRTRSCQNPTLPAIPELFDPNFLDVLIPPPENGGPRNPMIDALKAHTTKNRAFVHIDKGPLEEAFRLLNDYYAWGDKVGELLDKAWEEDPVRTLKIIWNLRSIPEGKHKGSYRRVKGKADHETFYRAFGWLYDNHPRTAITNLPLLVTPVCGKEGKLSHGYWKDLLNILALATVDELSNLHKPGAKFLHRLPDVQPRVCPPPRIKKLVVKARRAAVGGANHARIERKLADPNYRALFVAVARLFSERLLIDWGTRAKTAIFHLRQSGPRALLPRTTGTPTSPPLLPVLSFTMVPPLPSLPRWILTPLRAATHVTETYMSANRWADIPYNRVSKVCMKENEYRFFLRDPERFQQYLISIDKGRRRRPVDYETAETLQPYELIAELASLRAPYTMYPELLKHREALVEEDRRVIEERWQTVVQTLREAGTVENAISVLDVSGSMGVLGSLKYHRLYPYHRDPEYLPHVLHAMPLSLILAQLAKPPFDGFITFSQDPEFVKLDSGKGLWETLVNIGNAPWQLDVDLYAAFINVILPMAIKHKCVVGVEQWETERRSSSRGRCIRGRDKWEERWRRSWWEQRKRLKEAGYEVPKIVFWNLNEYPHSAHWIKAMKWQAPKVPEGVTMQGEFTPALLSAFLGGTKIVEKVKMKTVEEDMEETTRKYREEKRARPAWMDSCVERALRKECYDGLVVVD</sequence>
<dbReference type="InterPro" id="IPR056690">
    <property type="entry name" value="DUF7788"/>
</dbReference>
<dbReference type="PANTHER" id="PTHR31373">
    <property type="entry name" value="OS06G0652100 PROTEIN"/>
    <property type="match status" value="1"/>
</dbReference>
<accession>A0AAD7AXX3</accession>
<dbReference type="Pfam" id="PF25043">
    <property type="entry name" value="DUF7788"/>
    <property type="match status" value="1"/>
</dbReference>
<feature type="domain" description="DUF7788" evidence="2">
    <location>
        <begin position="463"/>
        <end position="698"/>
    </location>
</feature>
<evidence type="ECO:0000259" key="2">
    <source>
        <dbReference type="Pfam" id="PF25043"/>
    </source>
</evidence>
<organism evidence="3 4">
    <name type="scientific">Roridomyces roridus</name>
    <dbReference type="NCBI Taxonomy" id="1738132"/>
    <lineage>
        <taxon>Eukaryota</taxon>
        <taxon>Fungi</taxon>
        <taxon>Dikarya</taxon>
        <taxon>Basidiomycota</taxon>
        <taxon>Agaricomycotina</taxon>
        <taxon>Agaricomycetes</taxon>
        <taxon>Agaricomycetidae</taxon>
        <taxon>Agaricales</taxon>
        <taxon>Marasmiineae</taxon>
        <taxon>Mycenaceae</taxon>
        <taxon>Roridomyces</taxon>
    </lineage>
</organism>
<dbReference type="AlphaFoldDB" id="A0AAD7AXX3"/>
<gene>
    <name evidence="3" type="ORF">FB45DRAFT_1013854</name>
</gene>
<dbReference type="EMBL" id="JARKIF010000123">
    <property type="protein sequence ID" value="KAJ7603820.1"/>
    <property type="molecule type" value="Genomic_DNA"/>
</dbReference>
<dbReference type="Pfam" id="PF11443">
    <property type="entry name" value="DUF2828"/>
    <property type="match status" value="2"/>
</dbReference>
<evidence type="ECO:0000313" key="4">
    <source>
        <dbReference type="Proteomes" id="UP001221142"/>
    </source>
</evidence>
<protein>
    <submittedName>
        <fullName evidence="3">Uncharacterized protein</fullName>
    </submittedName>
</protein>
<keyword evidence="4" id="KW-1185">Reference proteome</keyword>
<reference evidence="3" key="1">
    <citation type="submission" date="2023-03" db="EMBL/GenBank/DDBJ databases">
        <title>Massive genome expansion in bonnet fungi (Mycena s.s.) driven by repeated elements and novel gene families across ecological guilds.</title>
        <authorList>
            <consortium name="Lawrence Berkeley National Laboratory"/>
            <person name="Harder C.B."/>
            <person name="Miyauchi S."/>
            <person name="Viragh M."/>
            <person name="Kuo A."/>
            <person name="Thoen E."/>
            <person name="Andreopoulos B."/>
            <person name="Lu D."/>
            <person name="Skrede I."/>
            <person name="Drula E."/>
            <person name="Henrissat B."/>
            <person name="Morin E."/>
            <person name="Kohler A."/>
            <person name="Barry K."/>
            <person name="LaButti K."/>
            <person name="Morin E."/>
            <person name="Salamov A."/>
            <person name="Lipzen A."/>
            <person name="Mereny Z."/>
            <person name="Hegedus B."/>
            <person name="Baldrian P."/>
            <person name="Stursova M."/>
            <person name="Weitz H."/>
            <person name="Taylor A."/>
            <person name="Grigoriev I.V."/>
            <person name="Nagy L.G."/>
            <person name="Martin F."/>
            <person name="Kauserud H."/>
        </authorList>
    </citation>
    <scope>NUCLEOTIDE SEQUENCE</scope>
    <source>
        <strain evidence="3">9284</strain>
    </source>
</reference>